<name>A0A562KJ57_SPHWJ</name>
<accession>A0A562KJ57</accession>
<evidence type="ECO:0000313" key="1">
    <source>
        <dbReference type="EMBL" id="TWH95325.1"/>
    </source>
</evidence>
<dbReference type="Gene3D" id="1.10.3230.30">
    <property type="entry name" value="Phage gp6-like head-tail connector protein"/>
    <property type="match status" value="1"/>
</dbReference>
<gene>
    <name evidence="1" type="ORF">IQ35_01582</name>
</gene>
<comment type="caution">
    <text evidence="1">The sequence shown here is derived from an EMBL/GenBank/DDBJ whole genome shotgun (WGS) entry which is preliminary data.</text>
</comment>
<dbReference type="EMBL" id="VLKK01000004">
    <property type="protein sequence ID" value="TWH95325.1"/>
    <property type="molecule type" value="Genomic_DNA"/>
</dbReference>
<dbReference type="InterPro" id="IPR021146">
    <property type="entry name" value="Phage_gp6-like_head-tail"/>
</dbReference>
<dbReference type="NCBIfam" id="TIGR01560">
    <property type="entry name" value="put_DNA_pack"/>
    <property type="match status" value="1"/>
</dbReference>
<organism evidence="1 2">
    <name type="scientific">Sphingobium wenxiniae (strain DSM 21828 / CGMCC 1.7748 / JZ-1)</name>
    <dbReference type="NCBI Taxonomy" id="595605"/>
    <lineage>
        <taxon>Bacteria</taxon>
        <taxon>Pseudomonadati</taxon>
        <taxon>Pseudomonadota</taxon>
        <taxon>Alphaproteobacteria</taxon>
        <taxon>Sphingomonadales</taxon>
        <taxon>Sphingomonadaceae</taxon>
        <taxon>Sphingobium</taxon>
    </lineage>
</organism>
<dbReference type="CDD" id="cd08054">
    <property type="entry name" value="gp6"/>
    <property type="match status" value="1"/>
</dbReference>
<dbReference type="RefSeq" id="WP_145072523.1">
    <property type="nucleotide sequence ID" value="NZ_JACIIY010000020.1"/>
</dbReference>
<keyword evidence="2" id="KW-1185">Reference proteome</keyword>
<protein>
    <submittedName>
        <fullName evidence="1">Gp6-like head-tail connector protein</fullName>
    </submittedName>
</protein>
<sequence length="89" mass="9599">MSDLVTLAEAKLHLRVIHDDEDTAIAMMIAAASDAVRDVASGWDGEGETPARIKLAVLTRVGVMFDQRDSLEPGKGELPMLTPLRALEV</sequence>
<dbReference type="InterPro" id="IPR006450">
    <property type="entry name" value="Phage_HK97_gp6-like"/>
</dbReference>
<dbReference type="Proteomes" id="UP000316624">
    <property type="component" value="Unassembled WGS sequence"/>
</dbReference>
<proteinExistence type="predicted"/>
<evidence type="ECO:0000313" key="2">
    <source>
        <dbReference type="Proteomes" id="UP000316624"/>
    </source>
</evidence>
<dbReference type="Pfam" id="PF05135">
    <property type="entry name" value="Phage_connect_1"/>
    <property type="match status" value="1"/>
</dbReference>
<dbReference type="AlphaFoldDB" id="A0A562KJ57"/>
<reference evidence="1 2" key="1">
    <citation type="journal article" date="2015" name="Stand. Genomic Sci.">
        <title>Genomic Encyclopedia of Bacterial and Archaeal Type Strains, Phase III: the genomes of soil and plant-associated and newly described type strains.</title>
        <authorList>
            <person name="Whitman W.B."/>
            <person name="Woyke T."/>
            <person name="Klenk H.P."/>
            <person name="Zhou Y."/>
            <person name="Lilburn T.G."/>
            <person name="Beck B.J."/>
            <person name="De Vos P."/>
            <person name="Vandamme P."/>
            <person name="Eisen J.A."/>
            <person name="Garrity G."/>
            <person name="Hugenholtz P."/>
            <person name="Kyrpides N.C."/>
        </authorList>
    </citation>
    <scope>NUCLEOTIDE SEQUENCE [LARGE SCALE GENOMIC DNA]</scope>
    <source>
        <strain evidence="1 2">CGMCC 1.7748</strain>
    </source>
</reference>